<proteinExistence type="inferred from homology"/>
<sequence>MARTVTVGVDGSGESLAAADWAAREAVRRGVPLRLVHVREPDPFTVPESFADAETREHWARRIPREAADDLARLYPELEITTEQLTGHAAAVLTDTAQEAELLVIGTRGLGVVAGFLVGSVALTTVARVPCPVVLVRAGTTDEHARKEGTGDAADYGPYRDVVLGAELYRPTDELFAFAFEAAARRGAVLRVVHSWNPPLVYGIDPVAVDPRMATDLAQESSRALQDALRPWRGKYPDVEVRAEAVVGRPARHLLEAAKDASLVVVGRRNRRSPLGFHIGPVAHTVMHHSPAPVAVVPHD</sequence>
<evidence type="ECO:0000256" key="1">
    <source>
        <dbReference type="ARBA" id="ARBA00008791"/>
    </source>
</evidence>
<dbReference type="InterPro" id="IPR014729">
    <property type="entry name" value="Rossmann-like_a/b/a_fold"/>
</dbReference>
<dbReference type="PANTHER" id="PTHR46268">
    <property type="entry name" value="STRESS RESPONSE PROTEIN NHAX"/>
    <property type="match status" value="1"/>
</dbReference>
<dbReference type="PRINTS" id="PR01438">
    <property type="entry name" value="UNVRSLSTRESS"/>
</dbReference>
<organism evidence="3 4">
    <name type="scientific">Streptomyces glaucosporus</name>
    <dbReference type="NCBI Taxonomy" id="284044"/>
    <lineage>
        <taxon>Bacteria</taxon>
        <taxon>Bacillati</taxon>
        <taxon>Actinomycetota</taxon>
        <taxon>Actinomycetes</taxon>
        <taxon>Kitasatosporales</taxon>
        <taxon>Streptomycetaceae</taxon>
        <taxon>Streptomyces</taxon>
    </lineage>
</organism>
<accession>A0ABN3IH87</accession>
<name>A0ABN3IH87_9ACTN</name>
<gene>
    <name evidence="3" type="ORF">GCM10010420_33280</name>
</gene>
<dbReference type="SUPFAM" id="SSF52402">
    <property type="entry name" value="Adenine nucleotide alpha hydrolases-like"/>
    <property type="match status" value="2"/>
</dbReference>
<evidence type="ECO:0000313" key="4">
    <source>
        <dbReference type="Proteomes" id="UP001500058"/>
    </source>
</evidence>
<dbReference type="PANTHER" id="PTHR46268:SF6">
    <property type="entry name" value="UNIVERSAL STRESS PROTEIN UP12"/>
    <property type="match status" value="1"/>
</dbReference>
<dbReference type="Proteomes" id="UP001500058">
    <property type="component" value="Unassembled WGS sequence"/>
</dbReference>
<dbReference type="InterPro" id="IPR006016">
    <property type="entry name" value="UspA"/>
</dbReference>
<keyword evidence="4" id="KW-1185">Reference proteome</keyword>
<dbReference type="EMBL" id="BAAATJ010000015">
    <property type="protein sequence ID" value="GAA2403405.1"/>
    <property type="molecule type" value="Genomic_DNA"/>
</dbReference>
<evidence type="ECO:0000313" key="3">
    <source>
        <dbReference type="EMBL" id="GAA2403405.1"/>
    </source>
</evidence>
<feature type="domain" description="UspA" evidence="2">
    <location>
        <begin position="1"/>
        <end position="137"/>
    </location>
</feature>
<protein>
    <submittedName>
        <fullName evidence="3">Universal stress protein</fullName>
    </submittedName>
</protein>
<feature type="domain" description="UspA" evidence="2">
    <location>
        <begin position="159"/>
        <end position="298"/>
    </location>
</feature>
<reference evidence="3 4" key="1">
    <citation type="journal article" date="2019" name="Int. J. Syst. Evol. Microbiol.">
        <title>The Global Catalogue of Microorganisms (GCM) 10K type strain sequencing project: providing services to taxonomists for standard genome sequencing and annotation.</title>
        <authorList>
            <consortium name="The Broad Institute Genomics Platform"/>
            <consortium name="The Broad Institute Genome Sequencing Center for Infectious Disease"/>
            <person name="Wu L."/>
            <person name="Ma J."/>
        </authorList>
    </citation>
    <scope>NUCLEOTIDE SEQUENCE [LARGE SCALE GENOMIC DNA]</scope>
    <source>
        <strain evidence="3 4">JCM 6921</strain>
    </source>
</reference>
<dbReference type="RefSeq" id="WP_344631824.1">
    <property type="nucleotide sequence ID" value="NZ_BAAATJ010000015.1"/>
</dbReference>
<evidence type="ECO:0000259" key="2">
    <source>
        <dbReference type="Pfam" id="PF00582"/>
    </source>
</evidence>
<comment type="similarity">
    <text evidence="1">Belongs to the universal stress protein A family.</text>
</comment>
<comment type="caution">
    <text evidence="3">The sequence shown here is derived from an EMBL/GenBank/DDBJ whole genome shotgun (WGS) entry which is preliminary data.</text>
</comment>
<dbReference type="InterPro" id="IPR006015">
    <property type="entry name" value="Universal_stress_UspA"/>
</dbReference>
<dbReference type="Gene3D" id="3.40.50.620">
    <property type="entry name" value="HUPs"/>
    <property type="match status" value="2"/>
</dbReference>
<dbReference type="Pfam" id="PF00582">
    <property type="entry name" value="Usp"/>
    <property type="match status" value="2"/>
</dbReference>